<dbReference type="OrthoDB" id="2995180at2759"/>
<dbReference type="Proteomes" id="UP000053593">
    <property type="component" value="Unassembled WGS sequence"/>
</dbReference>
<evidence type="ECO:0008006" key="3">
    <source>
        <dbReference type="Google" id="ProtNLM"/>
    </source>
</evidence>
<dbReference type="Gene3D" id="1.20.1280.50">
    <property type="match status" value="1"/>
</dbReference>
<dbReference type="AlphaFoldDB" id="A0A0D0CR28"/>
<dbReference type="EMBL" id="KN834770">
    <property type="protein sequence ID" value="KIK61577.1"/>
    <property type="molecule type" value="Genomic_DNA"/>
</dbReference>
<sequence length="454" mass="50861">MSVWMKATLDQAPCHDPTGGSDILLCYQCDTRLSTTNAMSTAMQLIHDRFACSCPTFPFESQSASKLYPNTELSPTEKVHISNSLSDLQHLLDRHNFELARLRDVISFLSISQEALARRMEDVRALYAPINSLPDEILAEILRMHFLEQMEEVRYRSYGRIRIPLGFTRVCKRWHEVALSSPSIWSDVTAFGDIHFSSEDSTFVRNLTRMFLSRSRCAPLGVKLVLSTSQVPTKSSSRVVAPLLLAQSTRWGRADLDIDLEGVDNPPGGLLQDSNDGPIAQGLHGEFPLLKSLALGGKFASLSQRWRWGDLSELDPSMPLPKPVISLGNASLLSHLTLNLRDSLSPTEMVRAIDLPWHQIRTLKCNYSFGNLESLLRLCTNVEEVEVNAVFRASGFRSISGQPTNTDNPISEDLTYTCASLKRMSLKPWPLLISHSSLHPQIPSPRRIPHPLQY</sequence>
<evidence type="ECO:0000313" key="2">
    <source>
        <dbReference type="Proteomes" id="UP000053593"/>
    </source>
</evidence>
<keyword evidence="2" id="KW-1185">Reference proteome</keyword>
<name>A0A0D0CR28_9AGAR</name>
<dbReference type="HOGENOM" id="CLU_602769_0_0_1"/>
<accession>A0A0D0CR28</accession>
<gene>
    <name evidence="1" type="ORF">GYMLUDRAFT_565955</name>
</gene>
<organism evidence="1 2">
    <name type="scientific">Collybiopsis luxurians FD-317 M1</name>
    <dbReference type="NCBI Taxonomy" id="944289"/>
    <lineage>
        <taxon>Eukaryota</taxon>
        <taxon>Fungi</taxon>
        <taxon>Dikarya</taxon>
        <taxon>Basidiomycota</taxon>
        <taxon>Agaricomycotina</taxon>
        <taxon>Agaricomycetes</taxon>
        <taxon>Agaricomycetidae</taxon>
        <taxon>Agaricales</taxon>
        <taxon>Marasmiineae</taxon>
        <taxon>Omphalotaceae</taxon>
        <taxon>Collybiopsis</taxon>
        <taxon>Collybiopsis luxurians</taxon>
    </lineage>
</organism>
<proteinExistence type="predicted"/>
<protein>
    <recommendedName>
        <fullName evidence="3">F-box domain-containing protein</fullName>
    </recommendedName>
</protein>
<reference evidence="1 2" key="1">
    <citation type="submission" date="2014-04" db="EMBL/GenBank/DDBJ databases">
        <title>Evolutionary Origins and Diversification of the Mycorrhizal Mutualists.</title>
        <authorList>
            <consortium name="DOE Joint Genome Institute"/>
            <consortium name="Mycorrhizal Genomics Consortium"/>
            <person name="Kohler A."/>
            <person name="Kuo A."/>
            <person name="Nagy L.G."/>
            <person name="Floudas D."/>
            <person name="Copeland A."/>
            <person name="Barry K.W."/>
            <person name="Cichocki N."/>
            <person name="Veneault-Fourrey C."/>
            <person name="LaButti K."/>
            <person name="Lindquist E.A."/>
            <person name="Lipzen A."/>
            <person name="Lundell T."/>
            <person name="Morin E."/>
            <person name="Murat C."/>
            <person name="Riley R."/>
            <person name="Ohm R."/>
            <person name="Sun H."/>
            <person name="Tunlid A."/>
            <person name="Henrissat B."/>
            <person name="Grigoriev I.V."/>
            <person name="Hibbett D.S."/>
            <person name="Martin F."/>
        </authorList>
    </citation>
    <scope>NUCLEOTIDE SEQUENCE [LARGE SCALE GENOMIC DNA]</scope>
    <source>
        <strain evidence="1 2">FD-317 M1</strain>
    </source>
</reference>
<evidence type="ECO:0000313" key="1">
    <source>
        <dbReference type="EMBL" id="KIK61577.1"/>
    </source>
</evidence>